<proteinExistence type="predicted"/>
<comment type="caution">
    <text evidence="3">The sequence shown here is derived from an EMBL/GenBank/DDBJ whole genome shotgun (WGS) entry which is preliminary data.</text>
</comment>
<dbReference type="Proteomes" id="UP000229631">
    <property type="component" value="Unassembled WGS sequence"/>
</dbReference>
<feature type="transmembrane region" description="Helical" evidence="1">
    <location>
        <begin position="179"/>
        <end position="212"/>
    </location>
</feature>
<feature type="transmembrane region" description="Helical" evidence="1">
    <location>
        <begin position="300"/>
        <end position="317"/>
    </location>
</feature>
<evidence type="ECO:0000313" key="3">
    <source>
        <dbReference type="EMBL" id="PIV00176.1"/>
    </source>
</evidence>
<keyword evidence="1" id="KW-1133">Transmembrane helix</keyword>
<dbReference type="Pfam" id="PF10131">
    <property type="entry name" value="PTPS_related"/>
    <property type="match status" value="1"/>
</dbReference>
<keyword evidence="1" id="KW-0472">Membrane</keyword>
<organism evidence="3 4">
    <name type="scientific">Candidatus Shapirobacteria bacterium CG03_land_8_20_14_0_80_39_12</name>
    <dbReference type="NCBI Taxonomy" id="1974879"/>
    <lineage>
        <taxon>Bacteria</taxon>
        <taxon>Candidatus Shapironibacteriota</taxon>
    </lineage>
</organism>
<evidence type="ECO:0000313" key="4">
    <source>
        <dbReference type="Proteomes" id="UP000229631"/>
    </source>
</evidence>
<feature type="transmembrane region" description="Helical" evidence="1">
    <location>
        <begin position="392"/>
        <end position="410"/>
    </location>
</feature>
<dbReference type="InterPro" id="IPR018776">
    <property type="entry name" value="Membrane_prot_PTPS-rel_domain"/>
</dbReference>
<feature type="domain" description="Membrane protein 6-pyruvoyl-tetrahydropterin synthase-related" evidence="2">
    <location>
        <begin position="71"/>
        <end position="432"/>
    </location>
</feature>
<feature type="transmembrane region" description="Helical" evidence="1">
    <location>
        <begin position="326"/>
        <end position="344"/>
    </location>
</feature>
<evidence type="ECO:0000259" key="2">
    <source>
        <dbReference type="Pfam" id="PF10131"/>
    </source>
</evidence>
<feature type="transmembrane region" description="Helical" evidence="1">
    <location>
        <begin position="122"/>
        <end position="138"/>
    </location>
</feature>
<evidence type="ECO:0000256" key="1">
    <source>
        <dbReference type="SAM" id="Phobius"/>
    </source>
</evidence>
<name>A0A2M7BAP1_9BACT</name>
<protein>
    <recommendedName>
        <fullName evidence="2">Membrane protein 6-pyruvoyl-tetrahydropterin synthase-related domain-containing protein</fullName>
    </recommendedName>
</protein>
<feature type="transmembrane region" description="Helical" evidence="1">
    <location>
        <begin position="150"/>
        <end position="167"/>
    </location>
</feature>
<feature type="transmembrane region" description="Helical" evidence="1">
    <location>
        <begin position="541"/>
        <end position="562"/>
    </location>
</feature>
<feature type="transmembrane region" description="Helical" evidence="1">
    <location>
        <begin position="224"/>
        <end position="246"/>
    </location>
</feature>
<feature type="transmembrane region" description="Helical" evidence="1">
    <location>
        <begin position="364"/>
        <end position="385"/>
    </location>
</feature>
<keyword evidence="1" id="KW-0812">Transmembrane</keyword>
<feature type="transmembrane region" description="Helical" evidence="1">
    <location>
        <begin position="258"/>
        <end position="280"/>
    </location>
</feature>
<accession>A0A2M7BAP1</accession>
<feature type="transmembrane region" description="Helical" evidence="1">
    <location>
        <begin position="98"/>
        <end position="115"/>
    </location>
</feature>
<dbReference type="AlphaFoldDB" id="A0A2M7BAP1"/>
<sequence>MKSKLKYFFVGAVIIIASLLASRDLFKKGYFSIHDDLQVGRLYQMDLCFRDGQFPCRWVPDMGYGYGYPLFNYYPPLPYYFGELVHALGFSFLDSTKAMFMASIFISGILMFLFGKKLWGGWGGLLSAVLYLWSPYHSVDIYVRGAMNEAWSLAFLPGIYWAIYEIIENDKNRKNRKKFIFYLALFFGLLLLSHNLMAFIFAPTFAVFSLLLIWVKKKNLKESLFKLILGGIWGFGLAAFFTLPVLLETKFVHVETMLMGYFNYLAHFVPIGKMLFTRFWGYGSSGWLQETGMPFQVGLPQWPLAVLVTLIAVILFFKKKISKNQIIIFSFFFFLFLFTLFMTHPRSVFIWKLFPILDFLQFPWRFLTLVIFSISVLGGGIIYFFKNKKTQFILSFILVIVTIVLNYTFFRVEKTIPMTDNQKLFSAKGWNKLQTDAIFDYLPIYAKAPPGGPAPEKPEIKSGTAAITEIRKGTDWSLFSVEVSKEAKIQIPLYDFPDWKVWVDKKITAQTHDNFLGLINVVIPPGIHEVNLKLTNTLPRVLGNLISLISWIILVFSAVLLLKKKEK</sequence>
<dbReference type="EMBL" id="PEVC01000061">
    <property type="protein sequence ID" value="PIV00176.1"/>
    <property type="molecule type" value="Genomic_DNA"/>
</dbReference>
<gene>
    <name evidence="3" type="ORF">COS54_03555</name>
</gene>
<reference evidence="4" key="1">
    <citation type="submission" date="2017-09" db="EMBL/GenBank/DDBJ databases">
        <title>Depth-based differentiation of microbial function through sediment-hosted aquifers and enrichment of novel symbionts in the deep terrestrial subsurface.</title>
        <authorList>
            <person name="Probst A.J."/>
            <person name="Ladd B."/>
            <person name="Jarett J.K."/>
            <person name="Geller-Mcgrath D.E."/>
            <person name="Sieber C.M.K."/>
            <person name="Emerson J.B."/>
            <person name="Anantharaman K."/>
            <person name="Thomas B.C."/>
            <person name="Malmstrom R."/>
            <person name="Stieglmeier M."/>
            <person name="Klingl A."/>
            <person name="Woyke T."/>
            <person name="Ryan C.M."/>
            <person name="Banfield J.F."/>
        </authorList>
    </citation>
    <scope>NUCLEOTIDE SEQUENCE [LARGE SCALE GENOMIC DNA]</scope>
</reference>